<dbReference type="PANTHER" id="PTHR43214">
    <property type="entry name" value="TWO-COMPONENT RESPONSE REGULATOR"/>
    <property type="match status" value="1"/>
</dbReference>
<dbReference type="GO" id="GO:0000160">
    <property type="term" value="P:phosphorelay signal transduction system"/>
    <property type="evidence" value="ECO:0007669"/>
    <property type="project" value="InterPro"/>
</dbReference>
<sequence>MNIDSPCRVLVVDDNPFIRSGLMLALEASDEIEVVGEAGDGRRAIELARETVPDVILLDVRMPHVDGVSAAAALSGIGRVIMLTQVEDPEVVLAAVRNGAVGYLVHNTFTPAELCAAVLNSVRQRAHPLSQAASAALIDAARTGPAGAPVAADPVEQRKRFGLSEREAEVMNLIAQGHPNSTIAAKLFLTEKTVKNYINRLYAKLGAPNRSTAIVTWLGIPPQD</sequence>
<dbReference type="PANTHER" id="PTHR43214:SF24">
    <property type="entry name" value="TRANSCRIPTIONAL REGULATORY PROTEIN NARL-RELATED"/>
    <property type="match status" value="1"/>
</dbReference>
<evidence type="ECO:0000259" key="7">
    <source>
        <dbReference type="PROSITE" id="PS50110"/>
    </source>
</evidence>
<dbReference type="InterPro" id="IPR001789">
    <property type="entry name" value="Sig_transdc_resp-reg_receiver"/>
</dbReference>
<dbReference type="CDD" id="cd17535">
    <property type="entry name" value="REC_NarL-like"/>
    <property type="match status" value="1"/>
</dbReference>
<dbReference type="PROSITE" id="PS50110">
    <property type="entry name" value="RESPONSE_REGULATORY"/>
    <property type="match status" value="1"/>
</dbReference>
<name>A0A1I5C267_9ACTN</name>
<dbReference type="eggNOG" id="COG2197">
    <property type="taxonomic scope" value="Bacteria"/>
</dbReference>
<dbReference type="PROSITE" id="PS50043">
    <property type="entry name" value="HTH_LUXR_2"/>
    <property type="match status" value="1"/>
</dbReference>
<evidence type="ECO:0000256" key="3">
    <source>
        <dbReference type="ARBA" id="ARBA00023125"/>
    </source>
</evidence>
<dbReference type="Proteomes" id="UP000183413">
    <property type="component" value="Unassembled WGS sequence"/>
</dbReference>
<dbReference type="SUPFAM" id="SSF52172">
    <property type="entry name" value="CheY-like"/>
    <property type="match status" value="1"/>
</dbReference>
<dbReference type="SUPFAM" id="SSF46894">
    <property type="entry name" value="C-terminal effector domain of the bipartite response regulators"/>
    <property type="match status" value="1"/>
</dbReference>
<dbReference type="InterPro" id="IPR011006">
    <property type="entry name" value="CheY-like_superfamily"/>
</dbReference>
<dbReference type="RefSeq" id="WP_256255285.1">
    <property type="nucleotide sequence ID" value="NZ_FOVH01000003.1"/>
</dbReference>
<feature type="domain" description="HTH luxR-type" evidence="6">
    <location>
        <begin position="156"/>
        <end position="221"/>
    </location>
</feature>
<dbReference type="GO" id="GO:0006355">
    <property type="term" value="P:regulation of DNA-templated transcription"/>
    <property type="evidence" value="ECO:0007669"/>
    <property type="project" value="InterPro"/>
</dbReference>
<dbReference type="InterPro" id="IPR000792">
    <property type="entry name" value="Tscrpt_reg_LuxR_C"/>
</dbReference>
<evidence type="ECO:0000313" key="8">
    <source>
        <dbReference type="EMBL" id="SFN80924.1"/>
    </source>
</evidence>
<protein>
    <submittedName>
        <fullName evidence="8">DNA-binding response regulator, NarL/FixJ family, contains REC and HTH domains</fullName>
    </submittedName>
</protein>
<feature type="modified residue" description="4-aspartylphosphate" evidence="5">
    <location>
        <position position="59"/>
    </location>
</feature>
<evidence type="ECO:0000259" key="6">
    <source>
        <dbReference type="PROSITE" id="PS50043"/>
    </source>
</evidence>
<keyword evidence="1 5" id="KW-0597">Phosphoprotein</keyword>
<dbReference type="SMART" id="SM00448">
    <property type="entry name" value="REC"/>
    <property type="match status" value="1"/>
</dbReference>
<reference evidence="8 9" key="1">
    <citation type="submission" date="2016-10" db="EMBL/GenBank/DDBJ databases">
        <authorList>
            <person name="de Groot N.N."/>
        </authorList>
    </citation>
    <scope>NUCLEOTIDE SEQUENCE [LARGE SCALE GENOMIC DNA]</scope>
    <source>
        <strain evidence="8 9">DSM 43067</strain>
    </source>
</reference>
<dbReference type="InParanoid" id="A0A1I5C267"/>
<dbReference type="InterPro" id="IPR039420">
    <property type="entry name" value="WalR-like"/>
</dbReference>
<keyword evidence="3 8" id="KW-0238">DNA-binding</keyword>
<proteinExistence type="predicted"/>
<accession>A0A1I5C267</accession>
<feature type="domain" description="Response regulatory" evidence="7">
    <location>
        <begin position="8"/>
        <end position="121"/>
    </location>
</feature>
<dbReference type="SMART" id="SM00421">
    <property type="entry name" value="HTH_LUXR"/>
    <property type="match status" value="1"/>
</dbReference>
<dbReference type="InterPro" id="IPR016032">
    <property type="entry name" value="Sig_transdc_resp-reg_C-effctor"/>
</dbReference>
<dbReference type="STRING" id="1993.SAMN04489713_103111"/>
<dbReference type="InterPro" id="IPR058245">
    <property type="entry name" value="NreC/VraR/RcsB-like_REC"/>
</dbReference>
<keyword evidence="2" id="KW-0805">Transcription regulation</keyword>
<evidence type="ECO:0000256" key="2">
    <source>
        <dbReference type="ARBA" id="ARBA00023015"/>
    </source>
</evidence>
<organism evidence="8 9">
    <name type="scientific">Actinomadura madurae</name>
    <dbReference type="NCBI Taxonomy" id="1993"/>
    <lineage>
        <taxon>Bacteria</taxon>
        <taxon>Bacillati</taxon>
        <taxon>Actinomycetota</taxon>
        <taxon>Actinomycetes</taxon>
        <taxon>Streptosporangiales</taxon>
        <taxon>Thermomonosporaceae</taxon>
        <taxon>Actinomadura</taxon>
    </lineage>
</organism>
<dbReference type="Pfam" id="PF00072">
    <property type="entry name" value="Response_reg"/>
    <property type="match status" value="1"/>
</dbReference>
<evidence type="ECO:0000256" key="5">
    <source>
        <dbReference type="PROSITE-ProRule" id="PRU00169"/>
    </source>
</evidence>
<dbReference type="Gene3D" id="3.40.50.2300">
    <property type="match status" value="1"/>
</dbReference>
<dbReference type="CDD" id="cd06170">
    <property type="entry name" value="LuxR_C_like"/>
    <property type="match status" value="1"/>
</dbReference>
<evidence type="ECO:0000313" key="9">
    <source>
        <dbReference type="Proteomes" id="UP000183413"/>
    </source>
</evidence>
<dbReference type="PRINTS" id="PR00038">
    <property type="entry name" value="HTHLUXR"/>
</dbReference>
<dbReference type="EMBL" id="FOVH01000003">
    <property type="protein sequence ID" value="SFN80924.1"/>
    <property type="molecule type" value="Genomic_DNA"/>
</dbReference>
<evidence type="ECO:0000256" key="4">
    <source>
        <dbReference type="ARBA" id="ARBA00023163"/>
    </source>
</evidence>
<dbReference type="AlphaFoldDB" id="A0A1I5C267"/>
<keyword evidence="9" id="KW-1185">Reference proteome</keyword>
<dbReference type="GO" id="GO:0003677">
    <property type="term" value="F:DNA binding"/>
    <property type="evidence" value="ECO:0007669"/>
    <property type="project" value="UniProtKB-KW"/>
</dbReference>
<dbReference type="PROSITE" id="PS00622">
    <property type="entry name" value="HTH_LUXR_1"/>
    <property type="match status" value="1"/>
</dbReference>
<keyword evidence="4" id="KW-0804">Transcription</keyword>
<evidence type="ECO:0000256" key="1">
    <source>
        <dbReference type="ARBA" id="ARBA00022553"/>
    </source>
</evidence>
<dbReference type="Pfam" id="PF00196">
    <property type="entry name" value="GerE"/>
    <property type="match status" value="1"/>
</dbReference>
<gene>
    <name evidence="8" type="ORF">SAMN04489713_103111</name>
</gene>